<evidence type="ECO:0000313" key="3">
    <source>
        <dbReference type="Proteomes" id="UP001161017"/>
    </source>
</evidence>
<organism evidence="2 3">
    <name type="scientific">Ramalina farinacea</name>
    <dbReference type="NCBI Taxonomy" id="258253"/>
    <lineage>
        <taxon>Eukaryota</taxon>
        <taxon>Fungi</taxon>
        <taxon>Dikarya</taxon>
        <taxon>Ascomycota</taxon>
        <taxon>Pezizomycotina</taxon>
        <taxon>Lecanoromycetes</taxon>
        <taxon>OSLEUM clade</taxon>
        <taxon>Lecanoromycetidae</taxon>
        <taxon>Lecanorales</taxon>
        <taxon>Lecanorineae</taxon>
        <taxon>Ramalinaceae</taxon>
        <taxon>Ramalina</taxon>
    </lineage>
</organism>
<name>A0AA43QL79_9LECA</name>
<feature type="region of interest" description="Disordered" evidence="1">
    <location>
        <begin position="122"/>
        <end position="184"/>
    </location>
</feature>
<feature type="compositionally biased region" description="Acidic residues" evidence="1">
    <location>
        <begin position="157"/>
        <end position="166"/>
    </location>
</feature>
<gene>
    <name evidence="2" type="ORF">OHK93_006019</name>
</gene>
<protein>
    <submittedName>
        <fullName evidence="2">Uncharacterized protein</fullName>
    </submittedName>
</protein>
<dbReference type="EMBL" id="JAPUFD010000004">
    <property type="protein sequence ID" value="MDI1486758.1"/>
    <property type="molecule type" value="Genomic_DNA"/>
</dbReference>
<sequence>MRKNQRRKERKIAERMATDPSYDPVAVQARERMFKRRKQLRRWCHDLIERRDPGHPRFGKDIDSFIKLTKVKTDGELMEQFKLDTVRSVVKDLFARAFRERATALKMKGGKDSDVDVEDWWGTGSEMKQPGGVVGRKGGEAVSNEEQGEGEGREDGGDGMDSEDDEEPKKFEHRLPIRTKGMAS</sequence>
<reference evidence="2" key="1">
    <citation type="journal article" date="2023" name="Genome Biol. Evol.">
        <title>First Whole Genome Sequence and Flow Cytometry Genome Size Data for the Lichen-Forming Fungus Ramalina farinacea (Ascomycota).</title>
        <authorList>
            <person name="Llewellyn T."/>
            <person name="Mian S."/>
            <person name="Hill R."/>
            <person name="Leitch I.J."/>
            <person name="Gaya E."/>
        </authorList>
    </citation>
    <scope>NUCLEOTIDE SEQUENCE</scope>
    <source>
        <strain evidence="2">LIQ254RAFAR</strain>
    </source>
</reference>
<proteinExistence type="predicted"/>
<keyword evidence="3" id="KW-1185">Reference proteome</keyword>
<accession>A0AA43QL79</accession>
<dbReference type="Proteomes" id="UP001161017">
    <property type="component" value="Unassembled WGS sequence"/>
</dbReference>
<evidence type="ECO:0000313" key="2">
    <source>
        <dbReference type="EMBL" id="MDI1486758.1"/>
    </source>
</evidence>
<comment type="caution">
    <text evidence="2">The sequence shown here is derived from an EMBL/GenBank/DDBJ whole genome shotgun (WGS) entry which is preliminary data.</text>
</comment>
<dbReference type="AlphaFoldDB" id="A0AA43QL79"/>
<evidence type="ECO:0000256" key="1">
    <source>
        <dbReference type="SAM" id="MobiDB-lite"/>
    </source>
</evidence>